<feature type="transmembrane region" description="Helical" evidence="9">
    <location>
        <begin position="292"/>
        <end position="313"/>
    </location>
</feature>
<feature type="transmembrane region" description="Helical" evidence="9">
    <location>
        <begin position="410"/>
        <end position="430"/>
    </location>
</feature>
<evidence type="ECO:0000256" key="9">
    <source>
        <dbReference type="SAM" id="Phobius"/>
    </source>
</evidence>
<evidence type="ECO:0000256" key="4">
    <source>
        <dbReference type="ARBA" id="ARBA00022475"/>
    </source>
</evidence>
<dbReference type="EMBL" id="SNXO01000004">
    <property type="protein sequence ID" value="TDP59087.1"/>
    <property type="molecule type" value="Genomic_DNA"/>
</dbReference>
<evidence type="ECO:0000313" key="11">
    <source>
        <dbReference type="EMBL" id="TDP59087.1"/>
    </source>
</evidence>
<name>A0A4R6QAF0_9FIRM</name>
<accession>A0A4R6QAF0</accession>
<protein>
    <submittedName>
        <fullName evidence="11">Transporter (NhaC family)</fullName>
    </submittedName>
</protein>
<keyword evidence="7 9" id="KW-0472">Membrane</keyword>
<feature type="transmembrane region" description="Helical" evidence="9">
    <location>
        <begin position="10"/>
        <end position="28"/>
    </location>
</feature>
<dbReference type="AlphaFoldDB" id="A0A4R6QAF0"/>
<feature type="transmembrane region" description="Helical" evidence="9">
    <location>
        <begin position="81"/>
        <end position="100"/>
    </location>
</feature>
<gene>
    <name evidence="11" type="ORF">EV211_10419</name>
</gene>
<dbReference type="PANTHER" id="PTHR33451:SF5">
    <property type="entry name" value="NA+_H+ ANTIPORTER"/>
    <property type="match status" value="1"/>
</dbReference>
<evidence type="ECO:0000256" key="6">
    <source>
        <dbReference type="ARBA" id="ARBA00022989"/>
    </source>
</evidence>
<reference evidence="11 12" key="1">
    <citation type="submission" date="2019-03" db="EMBL/GenBank/DDBJ databases">
        <title>Genomic Encyclopedia of Type Strains, Phase IV (KMG-IV): sequencing the most valuable type-strain genomes for metagenomic binning, comparative biology and taxonomic classification.</title>
        <authorList>
            <person name="Goeker M."/>
        </authorList>
    </citation>
    <scope>NUCLEOTIDE SEQUENCE [LARGE SCALE GENOMIC DNA]</scope>
    <source>
        <strain evidence="11 12">DSM 28287</strain>
    </source>
</reference>
<evidence type="ECO:0000256" key="3">
    <source>
        <dbReference type="ARBA" id="ARBA00022449"/>
    </source>
</evidence>
<dbReference type="GO" id="GO:0005886">
    <property type="term" value="C:plasma membrane"/>
    <property type="evidence" value="ECO:0007669"/>
    <property type="project" value="UniProtKB-SubCell"/>
</dbReference>
<feature type="domain" description="Na+/H+ antiporter NhaC-like C-terminal" evidence="10">
    <location>
        <begin position="42"/>
        <end position="221"/>
    </location>
</feature>
<organism evidence="11 12">
    <name type="scientific">Aminicella lysinilytica</name>
    <dbReference type="NCBI Taxonomy" id="433323"/>
    <lineage>
        <taxon>Bacteria</taxon>
        <taxon>Bacillati</taxon>
        <taxon>Bacillota</taxon>
        <taxon>Clostridia</taxon>
        <taxon>Peptostreptococcales</taxon>
        <taxon>Anaerovoracaceae</taxon>
        <taxon>Aminicella</taxon>
    </lineage>
</organism>
<dbReference type="Proteomes" id="UP000295500">
    <property type="component" value="Unassembled WGS sequence"/>
</dbReference>
<evidence type="ECO:0000256" key="5">
    <source>
        <dbReference type="ARBA" id="ARBA00022692"/>
    </source>
</evidence>
<dbReference type="Pfam" id="PF03553">
    <property type="entry name" value="Na_H_antiporter"/>
    <property type="match status" value="2"/>
</dbReference>
<comment type="subcellular location">
    <subcellularLocation>
        <location evidence="1">Cell membrane</location>
        <topology evidence="1">Multi-pass membrane protein</topology>
    </subcellularLocation>
</comment>
<keyword evidence="5 9" id="KW-0812">Transmembrane</keyword>
<dbReference type="PANTHER" id="PTHR33451">
    <property type="entry name" value="MALATE-2H(+)/NA(+)-LACTATE ANTIPORTER"/>
    <property type="match status" value="1"/>
</dbReference>
<feature type="transmembrane region" description="Helical" evidence="9">
    <location>
        <begin position="40"/>
        <end position="60"/>
    </location>
</feature>
<dbReference type="InterPro" id="IPR052180">
    <property type="entry name" value="NhaC_Na-H+_Antiporter"/>
</dbReference>
<feature type="transmembrane region" description="Helical" evidence="9">
    <location>
        <begin position="120"/>
        <end position="146"/>
    </location>
</feature>
<keyword evidence="3" id="KW-0050">Antiport</keyword>
<evidence type="ECO:0000256" key="1">
    <source>
        <dbReference type="ARBA" id="ARBA00004651"/>
    </source>
</evidence>
<dbReference type="InterPro" id="IPR018461">
    <property type="entry name" value="Na/H_Antiport_NhaC-like_C"/>
</dbReference>
<feature type="transmembrane region" description="Helical" evidence="9">
    <location>
        <begin position="205"/>
        <end position="222"/>
    </location>
</feature>
<sequence length="446" mass="46671">MEKPTPKAKALLPIIVFLILYLGNGIYFEYINPTEGQMGFYVMSVVVAFVIALIVAFLQNPKLSFDKKIHACAQGIGDDNITIMLFIFLMAGAFSGIASASGGAESTANLLLDIIPANFAIPGLFIIACLISMAMGTSVGTITVLVPIAASVSASAGLNLPMCVATVVGGAMFGDNLSFISDTTIAATKTQGVEMKDKFRVNFKIALPAAIITLVILIVLAMRGDTAQLGHFDYNIWQAIPYFAVLIASLCGINVFIVLGCGTILSGVVGIGTGSLTVASAFSSMGTGTSGMFETMIVTILVASIGALMKAYGGFEFILQLIKNNFKGKKGGMFGIGFLTSLMDIATANNTVAIVMAGPIAKDISQEFGIDPKKTASLLDTFSCVWQGIIPYGAQLLVAASLAKITSVSIIPFLFYPFLLFICVVASILLDKTPASAAASDSEEIV</sequence>
<keyword evidence="12" id="KW-1185">Reference proteome</keyword>
<comment type="caution">
    <text evidence="11">The sequence shown here is derived from an EMBL/GenBank/DDBJ whole genome shotgun (WGS) entry which is preliminary data.</text>
</comment>
<dbReference type="RefSeq" id="WP_133527691.1">
    <property type="nucleotide sequence ID" value="NZ_SNXO01000004.1"/>
</dbReference>
<comment type="similarity">
    <text evidence="8">Belongs to the NhaC Na(+)/H(+) (TC 2.A.35) antiporter family.</text>
</comment>
<feature type="domain" description="Na+/H+ antiporter NhaC-like C-terminal" evidence="10">
    <location>
        <begin position="259"/>
        <end position="430"/>
    </location>
</feature>
<evidence type="ECO:0000256" key="8">
    <source>
        <dbReference type="ARBA" id="ARBA00038435"/>
    </source>
</evidence>
<feature type="transmembrane region" description="Helical" evidence="9">
    <location>
        <begin position="242"/>
        <end position="271"/>
    </location>
</feature>
<keyword evidence="4" id="KW-1003">Cell membrane</keyword>
<dbReference type="OrthoDB" id="9790605at2"/>
<keyword evidence="2" id="KW-0813">Transport</keyword>
<dbReference type="GO" id="GO:0015297">
    <property type="term" value="F:antiporter activity"/>
    <property type="evidence" value="ECO:0007669"/>
    <property type="project" value="UniProtKB-KW"/>
</dbReference>
<keyword evidence="6 9" id="KW-1133">Transmembrane helix</keyword>
<proteinExistence type="inferred from homology"/>
<evidence type="ECO:0000313" key="12">
    <source>
        <dbReference type="Proteomes" id="UP000295500"/>
    </source>
</evidence>
<feature type="transmembrane region" description="Helical" evidence="9">
    <location>
        <begin position="333"/>
        <end position="357"/>
    </location>
</feature>
<evidence type="ECO:0000256" key="2">
    <source>
        <dbReference type="ARBA" id="ARBA00022448"/>
    </source>
</evidence>
<evidence type="ECO:0000259" key="10">
    <source>
        <dbReference type="Pfam" id="PF03553"/>
    </source>
</evidence>
<evidence type="ECO:0000256" key="7">
    <source>
        <dbReference type="ARBA" id="ARBA00023136"/>
    </source>
</evidence>